<gene>
    <name evidence="1" type="ORF">EYZ11_001720</name>
</gene>
<evidence type="ECO:0000313" key="1">
    <source>
        <dbReference type="EMBL" id="THC98812.1"/>
    </source>
</evidence>
<dbReference type="AlphaFoldDB" id="A0A4S3JSP5"/>
<dbReference type="VEuPathDB" id="FungiDB:EYZ11_001720"/>
<proteinExistence type="predicted"/>
<evidence type="ECO:0000313" key="2">
    <source>
        <dbReference type="Proteomes" id="UP000308092"/>
    </source>
</evidence>
<keyword evidence="2" id="KW-1185">Reference proteome</keyword>
<dbReference type="EMBL" id="SOSA01000034">
    <property type="protein sequence ID" value="THC98812.1"/>
    <property type="molecule type" value="Genomic_DNA"/>
</dbReference>
<sequence length="92" mass="10454">MAMNSLVPVLPFAPETLEDRIFWPQAFYFGHKHIILVKAFSIRLTFKKPGSEDLPIAAVFDANQRLSIHGKSPAFNTRDGWFREISSRHAGL</sequence>
<accession>A0A4S3JSP5</accession>
<protein>
    <submittedName>
        <fullName evidence="1">Uncharacterized protein</fullName>
    </submittedName>
</protein>
<dbReference type="Proteomes" id="UP000308092">
    <property type="component" value="Unassembled WGS sequence"/>
</dbReference>
<reference evidence="1 2" key="1">
    <citation type="submission" date="2019-03" db="EMBL/GenBank/DDBJ databases">
        <title>The genome sequence of a newly discovered highly antifungal drug resistant Aspergillus species, Aspergillus tanneri NIH 1004.</title>
        <authorList>
            <person name="Mounaud S."/>
            <person name="Singh I."/>
            <person name="Joardar V."/>
            <person name="Pakala S."/>
            <person name="Pakala S."/>
            <person name="Venepally P."/>
            <person name="Hoover J."/>
            <person name="Nierman W."/>
            <person name="Chung J."/>
            <person name="Losada L."/>
        </authorList>
    </citation>
    <scope>NUCLEOTIDE SEQUENCE [LARGE SCALE GENOMIC DNA]</scope>
    <source>
        <strain evidence="1 2">NIH1004</strain>
    </source>
</reference>
<name>A0A4S3JSP5_9EURO</name>
<comment type="caution">
    <text evidence="1">The sequence shown here is derived from an EMBL/GenBank/DDBJ whole genome shotgun (WGS) entry which is preliminary data.</text>
</comment>
<organism evidence="1 2">
    <name type="scientific">Aspergillus tanneri</name>
    <dbReference type="NCBI Taxonomy" id="1220188"/>
    <lineage>
        <taxon>Eukaryota</taxon>
        <taxon>Fungi</taxon>
        <taxon>Dikarya</taxon>
        <taxon>Ascomycota</taxon>
        <taxon>Pezizomycotina</taxon>
        <taxon>Eurotiomycetes</taxon>
        <taxon>Eurotiomycetidae</taxon>
        <taxon>Eurotiales</taxon>
        <taxon>Aspergillaceae</taxon>
        <taxon>Aspergillus</taxon>
        <taxon>Aspergillus subgen. Circumdati</taxon>
    </lineage>
</organism>